<name>A0AAC9I2T2_9FLAO</name>
<dbReference type="InterPro" id="IPR001789">
    <property type="entry name" value="Sig_transdc_resp-reg_receiver"/>
</dbReference>
<evidence type="ECO:0000259" key="2">
    <source>
        <dbReference type="PROSITE" id="PS50110"/>
    </source>
</evidence>
<evidence type="ECO:0000256" key="1">
    <source>
        <dbReference type="PROSITE-ProRule" id="PRU00169"/>
    </source>
</evidence>
<dbReference type="GO" id="GO:0000156">
    <property type="term" value="F:phosphorelay response regulator activity"/>
    <property type="evidence" value="ECO:0007669"/>
    <property type="project" value="InterPro"/>
</dbReference>
<feature type="domain" description="Response regulatory" evidence="2">
    <location>
        <begin position="3"/>
        <end position="114"/>
    </location>
</feature>
<dbReference type="EMBL" id="CP017479">
    <property type="protein sequence ID" value="AOW08526.1"/>
    <property type="molecule type" value="Genomic_DNA"/>
</dbReference>
<feature type="modified residue" description="4-aspartylphosphate" evidence="1">
    <location>
        <position position="54"/>
    </location>
</feature>
<dbReference type="InterPro" id="IPR046947">
    <property type="entry name" value="LytR-like"/>
</dbReference>
<dbReference type="KEGG" id="fgl:EM308_02875"/>
<dbReference type="Gene3D" id="2.40.50.1020">
    <property type="entry name" value="LytTr DNA-binding domain"/>
    <property type="match status" value="1"/>
</dbReference>
<reference evidence="4 5" key="1">
    <citation type="submission" date="2016-10" db="EMBL/GenBank/DDBJ databases">
        <title>Flavobacterium gilvum sp. nov., isolated from stream water.</title>
        <authorList>
            <person name="Shin S.-K."/>
            <person name="Cho Y.-J."/>
            <person name="Yi H."/>
        </authorList>
    </citation>
    <scope>NUCLEOTIDE SEQUENCE [LARGE SCALE GENOMIC DNA]</scope>
    <source>
        <strain evidence="4 5">EM1308</strain>
    </source>
</reference>
<dbReference type="AlphaFoldDB" id="A0AAC9I2T2"/>
<dbReference type="InterPro" id="IPR007492">
    <property type="entry name" value="LytTR_DNA-bd_dom"/>
</dbReference>
<organism evidence="4 5">
    <name type="scientific">Flavobacterium gilvum</name>
    <dbReference type="NCBI Taxonomy" id="1492737"/>
    <lineage>
        <taxon>Bacteria</taxon>
        <taxon>Pseudomonadati</taxon>
        <taxon>Bacteroidota</taxon>
        <taxon>Flavobacteriia</taxon>
        <taxon>Flavobacteriales</taxon>
        <taxon>Flavobacteriaceae</taxon>
        <taxon>Flavobacterium</taxon>
    </lineage>
</organism>
<dbReference type="GO" id="GO:0003677">
    <property type="term" value="F:DNA binding"/>
    <property type="evidence" value="ECO:0007669"/>
    <property type="project" value="InterPro"/>
</dbReference>
<dbReference type="InterPro" id="IPR011006">
    <property type="entry name" value="CheY-like_superfamily"/>
</dbReference>
<dbReference type="SMART" id="SM00448">
    <property type="entry name" value="REC"/>
    <property type="match status" value="1"/>
</dbReference>
<dbReference type="Pfam" id="PF00072">
    <property type="entry name" value="Response_reg"/>
    <property type="match status" value="1"/>
</dbReference>
<dbReference type="Gene3D" id="3.40.50.2300">
    <property type="match status" value="1"/>
</dbReference>
<evidence type="ECO:0000259" key="3">
    <source>
        <dbReference type="PROSITE" id="PS50930"/>
    </source>
</evidence>
<accession>A0AAC9I2T2</accession>
<keyword evidence="1" id="KW-0597">Phosphoprotein</keyword>
<dbReference type="Pfam" id="PF04397">
    <property type="entry name" value="LytTR"/>
    <property type="match status" value="1"/>
</dbReference>
<dbReference type="PANTHER" id="PTHR37299">
    <property type="entry name" value="TRANSCRIPTIONAL REGULATOR-RELATED"/>
    <property type="match status" value="1"/>
</dbReference>
<dbReference type="PROSITE" id="PS50110">
    <property type="entry name" value="RESPONSE_REGULATORY"/>
    <property type="match status" value="1"/>
</dbReference>
<evidence type="ECO:0000313" key="4">
    <source>
        <dbReference type="EMBL" id="AOW08526.1"/>
    </source>
</evidence>
<dbReference type="SUPFAM" id="SSF52172">
    <property type="entry name" value="CheY-like"/>
    <property type="match status" value="1"/>
</dbReference>
<keyword evidence="5" id="KW-1185">Reference proteome</keyword>
<sequence length="227" mass="26784">MITAIAIDDEPKAIEVIKIHASKIENLDLIAHFYNPKEAITFLRQNPVDLIFLDINMPNMSGLEMLEELKLKPNIIFTTAYSDFALESYSYNAVDYLLKPFEFDRFQMALHKVEGRISFQKNQNPFFFIKDGFKNIKIQFKEILFIKGSGNYLDIVMKEKVHSPRMTFMELVEKLPSSEFIRTHQSYIVNINTIDKIENNHVWMEKHEIPISSRYRELLFKRLNLVK</sequence>
<protein>
    <submittedName>
        <fullName evidence="4">Uncharacterized protein</fullName>
    </submittedName>
</protein>
<dbReference type="PANTHER" id="PTHR37299:SF1">
    <property type="entry name" value="STAGE 0 SPORULATION PROTEIN A HOMOLOG"/>
    <property type="match status" value="1"/>
</dbReference>
<feature type="domain" description="HTH LytTR-type" evidence="3">
    <location>
        <begin position="127"/>
        <end position="225"/>
    </location>
</feature>
<dbReference type="RefSeq" id="WP_035639838.1">
    <property type="nucleotide sequence ID" value="NZ_CP017479.1"/>
</dbReference>
<evidence type="ECO:0000313" key="5">
    <source>
        <dbReference type="Proteomes" id="UP000175968"/>
    </source>
</evidence>
<gene>
    <name evidence="4" type="ORF">EM308_02875</name>
</gene>
<dbReference type="SMART" id="SM00850">
    <property type="entry name" value="LytTR"/>
    <property type="match status" value="1"/>
</dbReference>
<dbReference type="Proteomes" id="UP000175968">
    <property type="component" value="Chromosome"/>
</dbReference>
<proteinExistence type="predicted"/>
<dbReference type="PROSITE" id="PS50930">
    <property type="entry name" value="HTH_LYTTR"/>
    <property type="match status" value="1"/>
</dbReference>